<dbReference type="AlphaFoldDB" id="A0AAV8A9H0"/>
<gene>
    <name evidence="3" type="ORF">M0812_05277</name>
</gene>
<feature type="compositionally biased region" description="Basic and acidic residues" evidence="2">
    <location>
        <begin position="385"/>
        <end position="396"/>
    </location>
</feature>
<feature type="region of interest" description="Disordered" evidence="2">
    <location>
        <begin position="299"/>
        <end position="401"/>
    </location>
</feature>
<evidence type="ECO:0000313" key="4">
    <source>
        <dbReference type="Proteomes" id="UP001146793"/>
    </source>
</evidence>
<accession>A0AAV8A9H0</accession>
<sequence>MAPKIKRQLKTICFWLDDNKVRKTTSYKKTKLTPGQQLQLKLKELQQKREDFVLQGWPLVQRSLIRLAKPSTKSEIINQVIKEEPDLWNCYKSVYNRQIAFSSLGSFLLGQTPPKTLWVLGNDKKYSLTEIGSSNRKQEYKVGTQEEDILNNQESLGGVSQIKSTTGLLQNTKTGIVNNKTNKGNNKDIINNTESNHTNIKSNLSINTDSLLKKQRTKPKTTVSKPIIKSQPNLRNRSRIRKTHRHKPQVFKGQVFSTNLPNNRNNNETQMANKEILSTQEKQLPQTKATDNGKIPFIEEEKNQKNNSQEFELNQVGTKRLKAEKNPDIQDQIKEENVEKVKGRGRGRGKGTGKTGGRAKRNGKTKGRGRGKGRGGRGRGRGRGKTKEKEKNDDLRSTQGTADELLLSGLDKPDSTENSLFQNLLGFKMANKSPDYKENNTENKLKLEKNFSLDLELKKTEFQNFDNLKKQNNFDLNNFKINNIHNNTTDNNTISGNHGNINENEQNFKAKIELQNSLFIEKKMIFNNFDQNMGMGIEKIKENQNNNFDINLQNSLNTKDQLIQQNHFNINSSLTKNKTEKGTVGLNGNGNGNKNQIEIENEQEINSNNKKGLKIENEFEIEKRKVEEFLKSKNLLKKFLNLNEHNNYQVNELKKKIKALENDYPKTNHNNLQLNQDFKQHGYKKIEHPNKLLNNQNKSEKKETRNKYNHVYVLEILKSIGSPASTDEIINTTKIKFPHLLDHFKQTDPKNLK</sequence>
<evidence type="ECO:0000256" key="2">
    <source>
        <dbReference type="SAM" id="MobiDB-lite"/>
    </source>
</evidence>
<feature type="coiled-coil region" evidence="1">
    <location>
        <begin position="643"/>
        <end position="670"/>
    </location>
</feature>
<feature type="compositionally biased region" description="Basic and acidic residues" evidence="2">
    <location>
        <begin position="321"/>
        <end position="342"/>
    </location>
</feature>
<reference evidence="3" key="1">
    <citation type="submission" date="2022-08" db="EMBL/GenBank/DDBJ databases">
        <title>Novel sulphate-reducing endosymbionts in the free-living metamonad Anaeramoeba.</title>
        <authorList>
            <person name="Jerlstrom-Hultqvist J."/>
            <person name="Cepicka I."/>
            <person name="Gallot-Lavallee L."/>
            <person name="Salas-Leiva D."/>
            <person name="Curtis B.A."/>
            <person name="Zahonova K."/>
            <person name="Pipaliya S."/>
            <person name="Dacks J."/>
            <person name="Roger A.J."/>
        </authorList>
    </citation>
    <scope>NUCLEOTIDE SEQUENCE</scope>
    <source>
        <strain evidence="3">Busselton2</strain>
    </source>
</reference>
<comment type="caution">
    <text evidence="3">The sequence shown here is derived from an EMBL/GenBank/DDBJ whole genome shotgun (WGS) entry which is preliminary data.</text>
</comment>
<evidence type="ECO:0000313" key="3">
    <source>
        <dbReference type="EMBL" id="KAJ3449133.1"/>
    </source>
</evidence>
<evidence type="ECO:0000256" key="1">
    <source>
        <dbReference type="SAM" id="Coils"/>
    </source>
</evidence>
<organism evidence="3 4">
    <name type="scientific">Anaeramoeba flamelloides</name>
    <dbReference type="NCBI Taxonomy" id="1746091"/>
    <lineage>
        <taxon>Eukaryota</taxon>
        <taxon>Metamonada</taxon>
        <taxon>Anaeramoebidae</taxon>
        <taxon>Anaeramoeba</taxon>
    </lineage>
</organism>
<name>A0AAV8A9H0_9EUKA</name>
<keyword evidence="1" id="KW-0175">Coiled coil</keyword>
<dbReference type="EMBL" id="JANTQA010000012">
    <property type="protein sequence ID" value="KAJ3449133.1"/>
    <property type="molecule type" value="Genomic_DNA"/>
</dbReference>
<dbReference type="Proteomes" id="UP001146793">
    <property type="component" value="Unassembled WGS sequence"/>
</dbReference>
<feature type="compositionally biased region" description="Basic residues" evidence="2">
    <location>
        <begin position="343"/>
        <end position="384"/>
    </location>
</feature>
<protein>
    <submittedName>
        <fullName evidence="3">Uncharacterized protein</fullName>
    </submittedName>
</protein>
<proteinExistence type="predicted"/>